<dbReference type="EMBL" id="JAIWYP010000005">
    <property type="protein sequence ID" value="KAH3825556.1"/>
    <property type="molecule type" value="Genomic_DNA"/>
</dbReference>
<comment type="caution">
    <text evidence="1">The sequence shown here is derived from an EMBL/GenBank/DDBJ whole genome shotgun (WGS) entry which is preliminary data.</text>
</comment>
<evidence type="ECO:0000313" key="1">
    <source>
        <dbReference type="EMBL" id="KAH3825556.1"/>
    </source>
</evidence>
<evidence type="ECO:0000313" key="2">
    <source>
        <dbReference type="Proteomes" id="UP000828390"/>
    </source>
</evidence>
<proteinExistence type="predicted"/>
<gene>
    <name evidence="1" type="ORF">DPMN_127436</name>
</gene>
<sequence length="57" mass="6481">MLKLEVFASRIKDTEVQKGVPEKQLLEFAKLVQSYITGPEYRLNSVMLFEQVGSFSG</sequence>
<dbReference type="AlphaFoldDB" id="A0A9D4GXM6"/>
<dbReference type="Proteomes" id="UP000828390">
    <property type="component" value="Unassembled WGS sequence"/>
</dbReference>
<organism evidence="1 2">
    <name type="scientific">Dreissena polymorpha</name>
    <name type="common">Zebra mussel</name>
    <name type="synonym">Mytilus polymorpha</name>
    <dbReference type="NCBI Taxonomy" id="45954"/>
    <lineage>
        <taxon>Eukaryota</taxon>
        <taxon>Metazoa</taxon>
        <taxon>Spiralia</taxon>
        <taxon>Lophotrochozoa</taxon>
        <taxon>Mollusca</taxon>
        <taxon>Bivalvia</taxon>
        <taxon>Autobranchia</taxon>
        <taxon>Heteroconchia</taxon>
        <taxon>Euheterodonta</taxon>
        <taxon>Imparidentia</taxon>
        <taxon>Neoheterodontei</taxon>
        <taxon>Myida</taxon>
        <taxon>Dreissenoidea</taxon>
        <taxon>Dreissenidae</taxon>
        <taxon>Dreissena</taxon>
    </lineage>
</organism>
<reference evidence="1" key="2">
    <citation type="submission" date="2020-11" db="EMBL/GenBank/DDBJ databases">
        <authorList>
            <person name="McCartney M.A."/>
            <person name="Auch B."/>
            <person name="Kono T."/>
            <person name="Mallez S."/>
            <person name="Becker A."/>
            <person name="Gohl D.M."/>
            <person name="Silverstein K.A.T."/>
            <person name="Koren S."/>
            <person name="Bechman K.B."/>
            <person name="Herman A."/>
            <person name="Abrahante J.E."/>
            <person name="Garbe J."/>
        </authorList>
    </citation>
    <scope>NUCLEOTIDE SEQUENCE</scope>
    <source>
        <strain evidence="1">Duluth1</strain>
        <tissue evidence="1">Whole animal</tissue>
    </source>
</reference>
<reference evidence="1" key="1">
    <citation type="journal article" date="2019" name="bioRxiv">
        <title>The Genome of the Zebra Mussel, Dreissena polymorpha: A Resource for Invasive Species Research.</title>
        <authorList>
            <person name="McCartney M.A."/>
            <person name="Auch B."/>
            <person name="Kono T."/>
            <person name="Mallez S."/>
            <person name="Zhang Y."/>
            <person name="Obille A."/>
            <person name="Becker A."/>
            <person name="Abrahante J.E."/>
            <person name="Garbe J."/>
            <person name="Badalamenti J.P."/>
            <person name="Herman A."/>
            <person name="Mangelson H."/>
            <person name="Liachko I."/>
            <person name="Sullivan S."/>
            <person name="Sone E.D."/>
            <person name="Koren S."/>
            <person name="Silverstein K.A.T."/>
            <person name="Beckman K.B."/>
            <person name="Gohl D.M."/>
        </authorList>
    </citation>
    <scope>NUCLEOTIDE SEQUENCE</scope>
    <source>
        <strain evidence="1">Duluth1</strain>
        <tissue evidence="1">Whole animal</tissue>
    </source>
</reference>
<keyword evidence="2" id="KW-1185">Reference proteome</keyword>
<name>A0A9D4GXM6_DREPO</name>
<accession>A0A9D4GXM6</accession>
<protein>
    <submittedName>
        <fullName evidence="1">Uncharacterized protein</fullName>
    </submittedName>
</protein>